<dbReference type="Proteomes" id="UP001157006">
    <property type="component" value="Chromosome 6"/>
</dbReference>
<name>A0AAV1B6I1_VICFA</name>
<proteinExistence type="predicted"/>
<dbReference type="AlphaFoldDB" id="A0AAV1B6I1"/>
<reference evidence="1 2" key="1">
    <citation type="submission" date="2023-01" db="EMBL/GenBank/DDBJ databases">
        <authorList>
            <person name="Kreplak J."/>
        </authorList>
    </citation>
    <scope>NUCLEOTIDE SEQUENCE [LARGE SCALE GENOMIC DNA]</scope>
</reference>
<evidence type="ECO:0000313" key="1">
    <source>
        <dbReference type="EMBL" id="CAI8616382.1"/>
    </source>
</evidence>
<gene>
    <name evidence="1" type="ORF">VFH_VI026320</name>
</gene>
<keyword evidence="2" id="KW-1185">Reference proteome</keyword>
<sequence length="203" mass="23405">MFHTNFISISHSYYNNTSLVLNKYVYDHNNRVWISLYLLSSERFENRFKLDYPNPFKNEVPQFHILNSSSITGILCLYLSNEILLWNPTTDEFKVIPHSSVVDVVPPYLPMDEHFMLPPGVKWKISHGQEEIPPAHEWIKANFDGVAIRIPTQCVYGAMFHNSNGDHMGSFSFFIGADNSLLAKFMGAIMVMEVALDKNWDNL</sequence>
<evidence type="ECO:0000313" key="2">
    <source>
        <dbReference type="Proteomes" id="UP001157006"/>
    </source>
</evidence>
<accession>A0AAV1B6I1</accession>
<evidence type="ECO:0008006" key="3">
    <source>
        <dbReference type="Google" id="ProtNLM"/>
    </source>
</evidence>
<organism evidence="1 2">
    <name type="scientific">Vicia faba</name>
    <name type="common">Broad bean</name>
    <name type="synonym">Faba vulgaris</name>
    <dbReference type="NCBI Taxonomy" id="3906"/>
    <lineage>
        <taxon>Eukaryota</taxon>
        <taxon>Viridiplantae</taxon>
        <taxon>Streptophyta</taxon>
        <taxon>Embryophyta</taxon>
        <taxon>Tracheophyta</taxon>
        <taxon>Spermatophyta</taxon>
        <taxon>Magnoliopsida</taxon>
        <taxon>eudicotyledons</taxon>
        <taxon>Gunneridae</taxon>
        <taxon>Pentapetalae</taxon>
        <taxon>rosids</taxon>
        <taxon>fabids</taxon>
        <taxon>Fabales</taxon>
        <taxon>Fabaceae</taxon>
        <taxon>Papilionoideae</taxon>
        <taxon>50 kb inversion clade</taxon>
        <taxon>NPAAA clade</taxon>
        <taxon>Hologalegina</taxon>
        <taxon>IRL clade</taxon>
        <taxon>Fabeae</taxon>
        <taxon>Vicia</taxon>
    </lineage>
</organism>
<dbReference type="EMBL" id="OX451741">
    <property type="protein sequence ID" value="CAI8616382.1"/>
    <property type="molecule type" value="Genomic_DNA"/>
</dbReference>
<protein>
    <recommendedName>
        <fullName evidence="3">F-box protein</fullName>
    </recommendedName>
</protein>